<name>A0ABU5VZK5_9BACT</name>
<accession>A0ABU5VZK5</accession>
<evidence type="ECO:0000256" key="1">
    <source>
        <dbReference type="SAM" id="SignalP"/>
    </source>
</evidence>
<comment type="caution">
    <text evidence="2">The sequence shown here is derived from an EMBL/GenBank/DDBJ whole genome shotgun (WGS) entry which is preliminary data.</text>
</comment>
<proteinExistence type="predicted"/>
<dbReference type="EMBL" id="JAYGJQ010000003">
    <property type="protein sequence ID" value="MEA9358476.1"/>
    <property type="molecule type" value="Genomic_DNA"/>
</dbReference>
<keyword evidence="1" id="KW-0732">Signal</keyword>
<feature type="chain" id="PRO_5045529946" evidence="1">
    <location>
        <begin position="21"/>
        <end position="129"/>
    </location>
</feature>
<protein>
    <submittedName>
        <fullName evidence="2">Uncharacterized protein</fullName>
    </submittedName>
</protein>
<reference evidence="2 3" key="1">
    <citation type="submission" date="2023-11" db="EMBL/GenBank/DDBJ databases">
        <title>A Novel Polar Bacteriovorax (B. antarcticus) Isolated from the Biocrust in Antarctica.</title>
        <authorList>
            <person name="Mun W."/>
            <person name="Choi S.Y."/>
            <person name="Mitchell R.J."/>
        </authorList>
    </citation>
    <scope>NUCLEOTIDE SEQUENCE [LARGE SCALE GENOMIC DNA]</scope>
    <source>
        <strain evidence="2 3">PP10</strain>
    </source>
</reference>
<dbReference type="RefSeq" id="WP_323578891.1">
    <property type="nucleotide sequence ID" value="NZ_JAYGJQ010000003.1"/>
</dbReference>
<dbReference type="Proteomes" id="UP001302274">
    <property type="component" value="Unassembled WGS sequence"/>
</dbReference>
<keyword evidence="3" id="KW-1185">Reference proteome</keyword>
<evidence type="ECO:0000313" key="2">
    <source>
        <dbReference type="EMBL" id="MEA9358476.1"/>
    </source>
</evidence>
<organism evidence="2 3">
    <name type="scientific">Bacteriovorax antarcticus</name>
    <dbReference type="NCBI Taxonomy" id="3088717"/>
    <lineage>
        <taxon>Bacteria</taxon>
        <taxon>Pseudomonadati</taxon>
        <taxon>Bdellovibrionota</taxon>
        <taxon>Bacteriovoracia</taxon>
        <taxon>Bacteriovoracales</taxon>
        <taxon>Bacteriovoracaceae</taxon>
        <taxon>Bacteriovorax</taxon>
    </lineage>
</organism>
<gene>
    <name evidence="2" type="ORF">SHI21_19725</name>
</gene>
<feature type="signal peptide" evidence="1">
    <location>
        <begin position="1"/>
        <end position="20"/>
    </location>
</feature>
<sequence length="129" mass="14410">MRFKIVTFLSILLVSNNLFAHGMNKHGPHGGFINMPGAFHTELVDKGLQMNVYLIDMSFKNPTVANSSVTITYKGNKTTQVSCTKEKDYFVCEKPSEGLKNVDKISISAVRNNNKARDAVYNVPLKLEK</sequence>
<evidence type="ECO:0000313" key="3">
    <source>
        <dbReference type="Proteomes" id="UP001302274"/>
    </source>
</evidence>